<dbReference type="AlphaFoldDB" id="A0ABD1YM89"/>
<dbReference type="SUPFAM" id="SSF51735">
    <property type="entry name" value="NAD(P)-binding Rossmann-fold domains"/>
    <property type="match status" value="1"/>
</dbReference>
<evidence type="ECO:0008006" key="6">
    <source>
        <dbReference type="Google" id="ProtNLM"/>
    </source>
</evidence>
<comment type="caution">
    <text evidence="4">The sequence shown here is derived from an EMBL/GenBank/DDBJ whole genome shotgun (WGS) entry which is preliminary data.</text>
</comment>
<evidence type="ECO:0000313" key="5">
    <source>
        <dbReference type="Proteomes" id="UP001605036"/>
    </source>
</evidence>
<dbReference type="InterPro" id="IPR002347">
    <property type="entry name" value="SDR_fam"/>
</dbReference>
<name>A0ABD1YM89_9MARC</name>
<dbReference type="Pfam" id="PF00106">
    <property type="entry name" value="adh_short"/>
    <property type="match status" value="1"/>
</dbReference>
<evidence type="ECO:0000256" key="2">
    <source>
        <dbReference type="ARBA" id="ARBA00023002"/>
    </source>
</evidence>
<keyword evidence="5" id="KW-1185">Reference proteome</keyword>
<dbReference type="InterPro" id="IPR036291">
    <property type="entry name" value="NAD(P)-bd_dom_sf"/>
</dbReference>
<accession>A0ABD1YM89</accession>
<dbReference type="PANTHER" id="PTHR24320">
    <property type="entry name" value="RETINOL DEHYDROGENASE"/>
    <property type="match status" value="1"/>
</dbReference>
<proteinExistence type="inferred from homology"/>
<organism evidence="4 5">
    <name type="scientific">Riccia fluitans</name>
    <dbReference type="NCBI Taxonomy" id="41844"/>
    <lineage>
        <taxon>Eukaryota</taxon>
        <taxon>Viridiplantae</taxon>
        <taxon>Streptophyta</taxon>
        <taxon>Embryophyta</taxon>
        <taxon>Marchantiophyta</taxon>
        <taxon>Marchantiopsida</taxon>
        <taxon>Marchantiidae</taxon>
        <taxon>Marchantiales</taxon>
        <taxon>Ricciaceae</taxon>
        <taxon>Riccia</taxon>
    </lineage>
</organism>
<keyword evidence="3" id="KW-0472">Membrane</keyword>
<keyword evidence="3" id="KW-1133">Transmembrane helix</keyword>
<reference evidence="4 5" key="1">
    <citation type="submission" date="2024-09" db="EMBL/GenBank/DDBJ databases">
        <title>Chromosome-scale assembly of Riccia fluitans.</title>
        <authorList>
            <person name="Paukszto L."/>
            <person name="Sawicki J."/>
            <person name="Karawczyk K."/>
            <person name="Piernik-Szablinska J."/>
            <person name="Szczecinska M."/>
            <person name="Mazdziarz M."/>
        </authorList>
    </citation>
    <scope>NUCLEOTIDE SEQUENCE [LARGE SCALE GENOMIC DNA]</scope>
    <source>
        <strain evidence="4">Rf_01</strain>
        <tissue evidence="4">Aerial parts of the thallus</tissue>
    </source>
</reference>
<keyword evidence="3" id="KW-0812">Transmembrane</keyword>
<dbReference type="Gene3D" id="3.40.50.720">
    <property type="entry name" value="NAD(P)-binding Rossmann-like Domain"/>
    <property type="match status" value="1"/>
</dbReference>
<dbReference type="GO" id="GO:0016491">
    <property type="term" value="F:oxidoreductase activity"/>
    <property type="evidence" value="ECO:0007669"/>
    <property type="project" value="UniProtKB-KW"/>
</dbReference>
<gene>
    <name evidence="4" type="ORF">R1flu_016230</name>
</gene>
<dbReference type="EMBL" id="JBHFFA010000004">
    <property type="protein sequence ID" value="KAL2631544.1"/>
    <property type="molecule type" value="Genomic_DNA"/>
</dbReference>
<evidence type="ECO:0000256" key="3">
    <source>
        <dbReference type="SAM" id="Phobius"/>
    </source>
</evidence>
<dbReference type="PRINTS" id="PR00081">
    <property type="entry name" value="GDHRDH"/>
</dbReference>
<keyword evidence="2" id="KW-0560">Oxidoreductase</keyword>
<dbReference type="Proteomes" id="UP001605036">
    <property type="component" value="Unassembled WGS sequence"/>
</dbReference>
<dbReference type="PANTHER" id="PTHR24320:SF148">
    <property type="entry name" value="NAD(P)-BINDING ROSSMANN-FOLD SUPERFAMILY PROTEIN"/>
    <property type="match status" value="1"/>
</dbReference>
<evidence type="ECO:0000313" key="4">
    <source>
        <dbReference type="EMBL" id="KAL2631544.1"/>
    </source>
</evidence>
<sequence>MAPVAASEGAAVVAATDISWLLWLWALLLVVWDTLSQKGKARHLPKRIPLPQLPRFTCIVTGATSGIGLEVAREFAQSGAHVILAVRNPSNGKKLIQQWTEAQDKTGGPEIKAEVMELDLVKLTSVRTFAKDWEARKLPLHALINNAGVFAMNVKQTFSEDGFEQHLQVNHLGHALLSLLLLPSLLRGGPSRIVNVNSAMHQLGFVDPEDMNITKRKYSSVAAYSGSKLAQQLFSRMLQMRIPKEAGIDVILVHPGEVMTAVTRTLPKIIQEAEKISACVRFTPAQAARSVIFCATDKQVFAYARALREMGCPVSPYFSSNSNAAIAKSRIRIEALSKRRMEGGLVQTLGSPVEVEEEGVLVPVSDTAQVMLVEVGTCEG</sequence>
<evidence type="ECO:0000256" key="1">
    <source>
        <dbReference type="ARBA" id="ARBA00006484"/>
    </source>
</evidence>
<comment type="similarity">
    <text evidence="1">Belongs to the short-chain dehydrogenases/reductases (SDR) family.</text>
</comment>
<protein>
    <recommendedName>
        <fullName evidence="6">Retinol dehydrogenase 12</fullName>
    </recommendedName>
</protein>
<feature type="transmembrane region" description="Helical" evidence="3">
    <location>
        <begin position="12"/>
        <end position="32"/>
    </location>
</feature>